<dbReference type="Pfam" id="PF00501">
    <property type="entry name" value="AMP-binding"/>
    <property type="match status" value="1"/>
</dbReference>
<dbReference type="GO" id="GO:0031956">
    <property type="term" value="F:medium-chain fatty acid-CoA ligase activity"/>
    <property type="evidence" value="ECO:0007669"/>
    <property type="project" value="TreeGrafter"/>
</dbReference>
<dbReference type="InterPro" id="IPR000873">
    <property type="entry name" value="AMP-dep_synth/lig_dom"/>
</dbReference>
<protein>
    <recommendedName>
        <fullName evidence="6">AMP-dependent synthetase/ligase domain-containing protein</fullName>
    </recommendedName>
</protein>
<evidence type="ECO:0008006" key="6">
    <source>
        <dbReference type="Google" id="ProtNLM"/>
    </source>
</evidence>
<dbReference type="InterPro" id="IPR020845">
    <property type="entry name" value="AMP-binding_CS"/>
</dbReference>
<dbReference type="Pfam" id="PF13193">
    <property type="entry name" value="AMP-binding_C"/>
    <property type="match status" value="1"/>
</dbReference>
<comment type="similarity">
    <text evidence="1">Belongs to the ATP-dependent AMP-binding enzyme family.</text>
</comment>
<gene>
    <name evidence="4" type="ORF">N7452_008040</name>
</gene>
<dbReference type="Gene3D" id="3.40.50.12780">
    <property type="entry name" value="N-terminal domain of ligase-like"/>
    <property type="match status" value="1"/>
</dbReference>
<feature type="domain" description="AMP-dependent synthetase/ligase" evidence="2">
    <location>
        <begin position="72"/>
        <end position="392"/>
    </location>
</feature>
<dbReference type="PROSITE" id="PS00455">
    <property type="entry name" value="AMP_BINDING"/>
    <property type="match status" value="1"/>
</dbReference>
<dbReference type="InterPro" id="IPR025110">
    <property type="entry name" value="AMP-bd_C"/>
</dbReference>
<dbReference type="EMBL" id="JAPZBQ010000005">
    <property type="protein sequence ID" value="KAJ5327650.1"/>
    <property type="molecule type" value="Genomic_DNA"/>
</dbReference>
<dbReference type="PANTHER" id="PTHR43201">
    <property type="entry name" value="ACYL-COA SYNTHETASE"/>
    <property type="match status" value="1"/>
</dbReference>
<evidence type="ECO:0000313" key="5">
    <source>
        <dbReference type="Proteomes" id="UP001147695"/>
    </source>
</evidence>
<dbReference type="PANTHER" id="PTHR43201:SF8">
    <property type="entry name" value="ACYL-COA SYNTHETASE FAMILY MEMBER 3"/>
    <property type="match status" value="1"/>
</dbReference>
<reference evidence="4" key="2">
    <citation type="journal article" date="2023" name="IMA Fungus">
        <title>Comparative genomic study of the Penicillium genus elucidates a diverse pangenome and 15 lateral gene transfer events.</title>
        <authorList>
            <person name="Petersen C."/>
            <person name="Sorensen T."/>
            <person name="Nielsen M.R."/>
            <person name="Sondergaard T.E."/>
            <person name="Sorensen J.L."/>
            <person name="Fitzpatrick D.A."/>
            <person name="Frisvad J.C."/>
            <person name="Nielsen K.L."/>
        </authorList>
    </citation>
    <scope>NUCLEOTIDE SEQUENCE</scope>
    <source>
        <strain evidence="4">IBT 35673</strain>
    </source>
</reference>
<accession>A0A9W9UAW4</accession>
<dbReference type="InterPro" id="IPR045851">
    <property type="entry name" value="AMP-bd_C_sf"/>
</dbReference>
<comment type="caution">
    <text evidence="4">The sequence shown here is derived from an EMBL/GenBank/DDBJ whole genome shotgun (WGS) entry which is preliminary data.</text>
</comment>
<dbReference type="InterPro" id="IPR042099">
    <property type="entry name" value="ANL_N_sf"/>
</dbReference>
<evidence type="ECO:0000259" key="3">
    <source>
        <dbReference type="Pfam" id="PF13193"/>
    </source>
</evidence>
<feature type="domain" description="AMP-binding enzyme C-terminal" evidence="3">
    <location>
        <begin position="444"/>
        <end position="526"/>
    </location>
</feature>
<sequence>MSVPRSIRGFPNEPMYSHLLRLSKETQHIIIHDPKNGANVTCEEFLLDVLAFQSVLRQAIPNECFEQSRNNDRSCYVAVLCPMSYEFIVSLYAINSLGFAVVPLSTKLLPDEVAELMCICDAICLVTASDQSALATKIPEKGDIFLGKNTVHVPVSVKPGMRKKIIDLGGAFIEENVSFPHLRPGLLIFTSGTTGPPKGVVHTREFFNPRSIRGAKLGGRALYQRPTHSITGVLNLMDLISTGACVEIFPTGYDAASIWERLAAGGITILFGPPVMWTLLMQYYEEKLRHLPSSKLSRYMHGIQTLQVAWMGAGLATSRVKRFWLEILKGGFQIKYSSTEMGREVLFYEMNATSDPSLPVIGKPVFGVDVKLTHVDHGELLVKAPNMFQGYLNDKDKTRDAFTEAGYYKTGDLAHVDKNGVFLFQGRASADFARFSTYIVPILEVEAALVSLPYIAEGYILPVPDDMHGHLIGALVRLKPETCLDMLPLTLATLRSDLSLSISLYKQPTLLRVVVDEEIPLSGQGKLARNKAIEMYFTSSTGLCYLQKWDLTLEMRRPGKKAWDWGGITL</sequence>
<evidence type="ECO:0000256" key="1">
    <source>
        <dbReference type="ARBA" id="ARBA00006432"/>
    </source>
</evidence>
<evidence type="ECO:0000313" key="4">
    <source>
        <dbReference type="EMBL" id="KAJ5327650.1"/>
    </source>
</evidence>
<proteinExistence type="inferred from homology"/>
<dbReference type="CDD" id="cd04433">
    <property type="entry name" value="AFD_class_I"/>
    <property type="match status" value="1"/>
</dbReference>
<reference evidence="4" key="1">
    <citation type="submission" date="2022-12" db="EMBL/GenBank/DDBJ databases">
        <authorList>
            <person name="Petersen C."/>
        </authorList>
    </citation>
    <scope>NUCLEOTIDE SEQUENCE</scope>
    <source>
        <strain evidence="4">IBT 35673</strain>
    </source>
</reference>
<dbReference type="AlphaFoldDB" id="A0A9W9UAW4"/>
<dbReference type="Proteomes" id="UP001147695">
    <property type="component" value="Unassembled WGS sequence"/>
</dbReference>
<dbReference type="SUPFAM" id="SSF56801">
    <property type="entry name" value="Acetyl-CoA synthetase-like"/>
    <property type="match status" value="1"/>
</dbReference>
<dbReference type="Gene3D" id="3.30.300.30">
    <property type="match status" value="1"/>
</dbReference>
<organism evidence="4 5">
    <name type="scientific">Penicillium brevicompactum</name>
    <dbReference type="NCBI Taxonomy" id="5074"/>
    <lineage>
        <taxon>Eukaryota</taxon>
        <taxon>Fungi</taxon>
        <taxon>Dikarya</taxon>
        <taxon>Ascomycota</taxon>
        <taxon>Pezizomycotina</taxon>
        <taxon>Eurotiomycetes</taxon>
        <taxon>Eurotiomycetidae</taxon>
        <taxon>Eurotiales</taxon>
        <taxon>Aspergillaceae</taxon>
        <taxon>Penicillium</taxon>
    </lineage>
</organism>
<dbReference type="GO" id="GO:0006631">
    <property type="term" value="P:fatty acid metabolic process"/>
    <property type="evidence" value="ECO:0007669"/>
    <property type="project" value="TreeGrafter"/>
</dbReference>
<name>A0A9W9UAW4_PENBR</name>
<evidence type="ECO:0000259" key="2">
    <source>
        <dbReference type="Pfam" id="PF00501"/>
    </source>
</evidence>